<dbReference type="Proteomes" id="UP001432322">
    <property type="component" value="Unassembled WGS sequence"/>
</dbReference>
<organism evidence="7 8">
    <name type="scientific">Pristionchus fissidentatus</name>
    <dbReference type="NCBI Taxonomy" id="1538716"/>
    <lineage>
        <taxon>Eukaryota</taxon>
        <taxon>Metazoa</taxon>
        <taxon>Ecdysozoa</taxon>
        <taxon>Nematoda</taxon>
        <taxon>Chromadorea</taxon>
        <taxon>Rhabditida</taxon>
        <taxon>Rhabditina</taxon>
        <taxon>Diplogasteromorpha</taxon>
        <taxon>Diplogasteroidea</taxon>
        <taxon>Neodiplogasteridae</taxon>
        <taxon>Pristionchus</taxon>
    </lineage>
</organism>
<sequence length="243" mass="27052">KTPDRTSHRTILHTLTIQSMLPSVYITAISLWMLDLIGLVESEILQRTVVMTTSVVALVTPLVNLYYLPPYRKISRCNYAMNNSAKIISLSQLSMLDVEDVLHFALISAMDLSAVFANILLIVAILSRTPKTFAVYAVILLNITLVDLTTSLTSWLCTVRSDIMNIKLAMVMIYVGPCTLLGARWCQAFISLHVAAVDQSIVVLVISFAYRLWILNNILTSVFPNNNLLLALTFSCVFILTIP</sequence>
<comment type="similarity">
    <text evidence="2">Belongs to the nematode receptor-like protein srd family.</text>
</comment>
<accession>A0AAV5VXE7</accession>
<keyword evidence="4 6" id="KW-1133">Transmembrane helix</keyword>
<feature type="transmembrane region" description="Helical" evidence="6">
    <location>
        <begin position="133"/>
        <end position="156"/>
    </location>
</feature>
<evidence type="ECO:0000313" key="7">
    <source>
        <dbReference type="EMBL" id="GMT22933.1"/>
    </source>
</evidence>
<feature type="non-terminal residue" evidence="7">
    <location>
        <position position="243"/>
    </location>
</feature>
<evidence type="ECO:0000256" key="1">
    <source>
        <dbReference type="ARBA" id="ARBA00004141"/>
    </source>
</evidence>
<name>A0AAV5VXE7_9BILA</name>
<evidence type="ECO:0000313" key="8">
    <source>
        <dbReference type="Proteomes" id="UP001432322"/>
    </source>
</evidence>
<reference evidence="7" key="1">
    <citation type="submission" date="2023-10" db="EMBL/GenBank/DDBJ databases">
        <title>Genome assembly of Pristionchus species.</title>
        <authorList>
            <person name="Yoshida K."/>
            <person name="Sommer R.J."/>
        </authorList>
    </citation>
    <scope>NUCLEOTIDE SEQUENCE</scope>
    <source>
        <strain evidence="7">RS5133</strain>
    </source>
</reference>
<dbReference type="EMBL" id="BTSY01000004">
    <property type="protein sequence ID" value="GMT22933.1"/>
    <property type="molecule type" value="Genomic_DNA"/>
</dbReference>
<dbReference type="InterPro" id="IPR050920">
    <property type="entry name" value="Nematode_rcpt-like_delta"/>
</dbReference>
<keyword evidence="5 6" id="KW-0472">Membrane</keyword>
<evidence type="ECO:0000256" key="2">
    <source>
        <dbReference type="ARBA" id="ARBA00009166"/>
    </source>
</evidence>
<feature type="non-terminal residue" evidence="7">
    <location>
        <position position="1"/>
    </location>
</feature>
<protein>
    <recommendedName>
        <fullName evidence="9">G protein-coupled receptor</fullName>
    </recommendedName>
</protein>
<evidence type="ECO:0008006" key="9">
    <source>
        <dbReference type="Google" id="ProtNLM"/>
    </source>
</evidence>
<evidence type="ECO:0000256" key="3">
    <source>
        <dbReference type="ARBA" id="ARBA00022692"/>
    </source>
</evidence>
<dbReference type="PANTHER" id="PTHR22945:SF40">
    <property type="entry name" value="SERPENTINE RECEPTOR, CLASS D (DELTA)-RELATED"/>
    <property type="match status" value="1"/>
</dbReference>
<dbReference type="InterPro" id="IPR019421">
    <property type="entry name" value="7TM_GPCR_serpentine_rcpt_Srd"/>
</dbReference>
<dbReference type="AlphaFoldDB" id="A0AAV5VXE7"/>
<dbReference type="GO" id="GO:0016020">
    <property type="term" value="C:membrane"/>
    <property type="evidence" value="ECO:0007669"/>
    <property type="project" value="UniProtKB-SubCell"/>
</dbReference>
<evidence type="ECO:0000256" key="6">
    <source>
        <dbReference type="SAM" id="Phobius"/>
    </source>
</evidence>
<evidence type="ECO:0000256" key="4">
    <source>
        <dbReference type="ARBA" id="ARBA00022989"/>
    </source>
</evidence>
<feature type="transmembrane region" description="Helical" evidence="6">
    <location>
        <begin position="101"/>
        <end position="127"/>
    </location>
</feature>
<dbReference type="Pfam" id="PF10317">
    <property type="entry name" value="7TM_GPCR_Srd"/>
    <property type="match status" value="2"/>
</dbReference>
<evidence type="ECO:0000256" key="5">
    <source>
        <dbReference type="ARBA" id="ARBA00023136"/>
    </source>
</evidence>
<comment type="caution">
    <text evidence="7">The sequence shown here is derived from an EMBL/GenBank/DDBJ whole genome shotgun (WGS) entry which is preliminary data.</text>
</comment>
<feature type="transmembrane region" description="Helical" evidence="6">
    <location>
        <begin position="44"/>
        <end position="68"/>
    </location>
</feature>
<feature type="transmembrane region" description="Helical" evidence="6">
    <location>
        <begin position="168"/>
        <end position="190"/>
    </location>
</feature>
<feature type="transmembrane region" description="Helical" evidence="6">
    <location>
        <begin position="12"/>
        <end position="32"/>
    </location>
</feature>
<keyword evidence="3 6" id="KW-0812">Transmembrane</keyword>
<feature type="transmembrane region" description="Helical" evidence="6">
    <location>
        <begin position="196"/>
        <end position="214"/>
    </location>
</feature>
<gene>
    <name evidence="7" type="ORF">PFISCL1PPCAC_14231</name>
</gene>
<comment type="subcellular location">
    <subcellularLocation>
        <location evidence="1">Membrane</location>
        <topology evidence="1">Multi-pass membrane protein</topology>
    </subcellularLocation>
</comment>
<proteinExistence type="inferred from homology"/>
<feature type="transmembrane region" description="Helical" evidence="6">
    <location>
        <begin position="226"/>
        <end position="242"/>
    </location>
</feature>
<dbReference type="PANTHER" id="PTHR22945">
    <property type="entry name" value="SERPENTINE RECEPTOR, CLASS D DELTA"/>
    <property type="match status" value="1"/>
</dbReference>
<keyword evidence="8" id="KW-1185">Reference proteome</keyword>